<keyword evidence="7" id="KW-1185">Reference proteome</keyword>
<comment type="similarity">
    <text evidence="1">Belongs to the glycosyl hydrolase 13 family.</text>
</comment>
<keyword evidence="2" id="KW-0378">Hydrolase</keyword>
<dbReference type="Gene3D" id="2.60.40.10">
    <property type="entry name" value="Immunoglobulins"/>
    <property type="match status" value="1"/>
</dbReference>
<gene>
    <name evidence="6" type="primary">glgX</name>
    <name evidence="6" type="ORF">GCM10020221_11860</name>
</gene>
<evidence type="ECO:0000313" key="7">
    <source>
        <dbReference type="Proteomes" id="UP001501102"/>
    </source>
</evidence>
<reference evidence="6 7" key="1">
    <citation type="journal article" date="2019" name="Int. J. Syst. Evol. Microbiol.">
        <title>The Global Catalogue of Microorganisms (GCM) 10K type strain sequencing project: providing services to taxonomists for standard genome sequencing and annotation.</title>
        <authorList>
            <consortium name="The Broad Institute Genomics Platform"/>
            <consortium name="The Broad Institute Genome Sequencing Center for Infectious Disease"/>
            <person name="Wu L."/>
            <person name="Ma J."/>
        </authorList>
    </citation>
    <scope>NUCLEOTIDE SEQUENCE [LARGE SCALE GENOMIC DNA]</scope>
    <source>
        <strain evidence="6 7">JCM 4087</strain>
    </source>
</reference>
<proteinExistence type="inferred from homology"/>
<dbReference type="Gene3D" id="2.60.40.1180">
    <property type="entry name" value="Golgi alpha-mannosidase II"/>
    <property type="match status" value="1"/>
</dbReference>
<dbReference type="Pfam" id="PF02922">
    <property type="entry name" value="CBM_48"/>
    <property type="match status" value="1"/>
</dbReference>
<evidence type="ECO:0000313" key="6">
    <source>
        <dbReference type="EMBL" id="GAA2917336.1"/>
    </source>
</evidence>
<dbReference type="Proteomes" id="UP001501102">
    <property type="component" value="Unassembled WGS sequence"/>
</dbReference>
<sequence>MTGLRTPSRTRTARTFSSRPARTRTSNRSAVRTSRAPLCGVTRISAGGRARVVRGRHARRHGPQRFRGTAAEDGEGGERAQSAEGTREGKSCHTRPNDTVPPGKTTGHSLAAPDHTCERMRGTGQEWEGNPTRPRTRGGAAPPDTGNGKPGARRAVREPPEAKHVSSTPEQETAYGVHFEAKGTKAPAPPAAVNGHPVAAGRRQAVWPGSPEPLGARFRVDARGVAGTNFALWAGGAEAVEVCLFDDDGSGGQRESRYSLGELTHEIWHGFLPGVRPGRRYGYRVHGRWDPWTGARWNPAKLLLDPCARAVDGDFVLPPEVYGHVRDWPQQHVADTVRDERDSAPYVPKGVVVADDDDWSDDRRPKTAWADTVIYELHVRGFTMRHPGVPERLRGTYAGLAHPAAVEHLTRLGVTAVELLPVHQFAHEDHLLRRGLRNYWGYNSIGYFAPHAGYAATGTRGQQVGEFKRMVRALHAAGIEVILDVVYNHTAEGGELGPTLSLRGIDNRRYYRLADDPRRYTDYTGCGNTLHVVQPNVLRLITDSLRYWVTEMGVDGFRFDLAAALARSMHDVDMLSPFLAVIAQDPVLRRVKLIAEPWDVGSGGYQVGAFPPLWTEWNDRYRDAVRDFWRGALPDVRDLGYRLSGSSDLYAWGGRRPYASVNFVTAHDGFTLRDLVSYGRKHNEANGEGNRDGTDDNRSWNCGAEGPTGDPAVLALRRRQIRNLLTTLLLSTGVPMLVAGDEMGRTQDGNNNAYCQDGAVSWVDWSLLDDPGWRALADLAARLLALRRAHPVLRSRTFFSGRPQSADGLRDLAWFTARGTEMTEADWYAPAATLGMYLSGGDIPQHGPDGRPVTDDSFLVVLHAGDRPLDVTLPGPPWADAYELLVDTSLEEQDAAPGVRSDAGASISVRERSVGVWKVLPGREGEEGDPSSGPGRKTE</sequence>
<dbReference type="CDD" id="cd11326">
    <property type="entry name" value="AmyAc_Glg_debranch"/>
    <property type="match status" value="1"/>
</dbReference>
<dbReference type="InterPro" id="IPR011837">
    <property type="entry name" value="Glycogen_debranch_GlgX"/>
</dbReference>
<name>A0ABN3WK68_STRTU</name>
<dbReference type="InterPro" id="IPR006047">
    <property type="entry name" value="GH13_cat_dom"/>
</dbReference>
<dbReference type="SMART" id="SM00642">
    <property type="entry name" value="Aamy"/>
    <property type="match status" value="1"/>
</dbReference>
<feature type="region of interest" description="Disordered" evidence="4">
    <location>
        <begin position="1"/>
        <end position="172"/>
    </location>
</feature>
<feature type="compositionally biased region" description="Basic and acidic residues" evidence="4">
    <location>
        <begin position="682"/>
        <end position="698"/>
    </location>
</feature>
<dbReference type="InterPro" id="IPR013783">
    <property type="entry name" value="Ig-like_fold"/>
</dbReference>
<dbReference type="Gene3D" id="3.20.20.80">
    <property type="entry name" value="Glycosidases"/>
    <property type="match status" value="1"/>
</dbReference>
<dbReference type="InterPro" id="IPR044505">
    <property type="entry name" value="GlgX_Isoamylase_N_E_set"/>
</dbReference>
<evidence type="ECO:0000256" key="3">
    <source>
        <dbReference type="ARBA" id="ARBA00023295"/>
    </source>
</evidence>
<feature type="compositionally biased region" description="Basic and acidic residues" evidence="4">
    <location>
        <begin position="155"/>
        <end position="164"/>
    </location>
</feature>
<keyword evidence="3" id="KW-0326">Glycosidase</keyword>
<feature type="compositionally biased region" description="Low complexity" evidence="4">
    <location>
        <begin position="930"/>
        <end position="939"/>
    </location>
</feature>
<comment type="caution">
    <text evidence="6">The sequence shown here is derived from an EMBL/GenBank/DDBJ whole genome shotgun (WGS) entry which is preliminary data.</text>
</comment>
<organism evidence="6 7">
    <name type="scientific">Streptomyces thioluteus</name>
    <dbReference type="NCBI Taxonomy" id="66431"/>
    <lineage>
        <taxon>Bacteria</taxon>
        <taxon>Bacillati</taxon>
        <taxon>Actinomycetota</taxon>
        <taxon>Actinomycetes</taxon>
        <taxon>Kitasatosporales</taxon>
        <taxon>Streptomycetaceae</taxon>
        <taxon>Streptomyces</taxon>
    </lineage>
</organism>
<dbReference type="InterPro" id="IPR013780">
    <property type="entry name" value="Glyco_hydro_b"/>
</dbReference>
<evidence type="ECO:0000256" key="4">
    <source>
        <dbReference type="SAM" id="MobiDB-lite"/>
    </source>
</evidence>
<evidence type="ECO:0000256" key="1">
    <source>
        <dbReference type="ARBA" id="ARBA00008061"/>
    </source>
</evidence>
<feature type="compositionally biased region" description="Basic residues" evidence="4">
    <location>
        <begin position="51"/>
        <end position="64"/>
    </location>
</feature>
<feature type="domain" description="Glycosyl hydrolase family 13 catalytic" evidence="5">
    <location>
        <begin position="376"/>
        <end position="787"/>
    </location>
</feature>
<protein>
    <submittedName>
        <fullName evidence="6">Glycogen debranching protein GlgX</fullName>
    </submittedName>
</protein>
<feature type="region of interest" description="Disordered" evidence="4">
    <location>
        <begin position="918"/>
        <end position="939"/>
    </location>
</feature>
<evidence type="ECO:0000259" key="5">
    <source>
        <dbReference type="SMART" id="SM00642"/>
    </source>
</evidence>
<dbReference type="SUPFAM" id="SSF51445">
    <property type="entry name" value="(Trans)glycosidases"/>
    <property type="match status" value="1"/>
</dbReference>
<dbReference type="InterPro" id="IPR014756">
    <property type="entry name" value="Ig_E-set"/>
</dbReference>
<dbReference type="EMBL" id="BAAAXZ010000042">
    <property type="protein sequence ID" value="GAA2917336.1"/>
    <property type="molecule type" value="Genomic_DNA"/>
</dbReference>
<dbReference type="CDD" id="cd02856">
    <property type="entry name" value="E_set_GDE_Isoamylase_N"/>
    <property type="match status" value="1"/>
</dbReference>
<dbReference type="SUPFAM" id="SSF81296">
    <property type="entry name" value="E set domains"/>
    <property type="match status" value="1"/>
</dbReference>
<dbReference type="InterPro" id="IPR004193">
    <property type="entry name" value="Glyco_hydro_13_N"/>
</dbReference>
<feature type="compositionally biased region" description="Low complexity" evidence="4">
    <location>
        <begin position="1"/>
        <end position="26"/>
    </location>
</feature>
<dbReference type="InterPro" id="IPR017853">
    <property type="entry name" value="GH"/>
</dbReference>
<dbReference type="SUPFAM" id="SSF51011">
    <property type="entry name" value="Glycosyl hydrolase domain"/>
    <property type="match status" value="1"/>
</dbReference>
<dbReference type="NCBIfam" id="TIGR02100">
    <property type="entry name" value="glgX_debranch"/>
    <property type="match status" value="1"/>
</dbReference>
<evidence type="ECO:0000256" key="2">
    <source>
        <dbReference type="ARBA" id="ARBA00022801"/>
    </source>
</evidence>
<feature type="region of interest" description="Disordered" evidence="4">
    <location>
        <begin position="682"/>
        <end position="704"/>
    </location>
</feature>
<accession>A0ABN3WK68</accession>
<dbReference type="PANTHER" id="PTHR43002">
    <property type="entry name" value="GLYCOGEN DEBRANCHING ENZYME"/>
    <property type="match status" value="1"/>
</dbReference>